<organism evidence="3 4">
    <name type="scientific">Polynucleobacter victoriensis</name>
    <dbReference type="NCBI Taxonomy" id="2049319"/>
    <lineage>
        <taxon>Bacteria</taxon>
        <taxon>Pseudomonadati</taxon>
        <taxon>Pseudomonadota</taxon>
        <taxon>Betaproteobacteria</taxon>
        <taxon>Burkholderiales</taxon>
        <taxon>Burkholderiaceae</taxon>
        <taxon>Polynucleobacter</taxon>
    </lineage>
</organism>
<accession>A0A212TAR6</accession>
<keyword evidence="4" id="KW-1185">Reference proteome</keyword>
<protein>
    <submittedName>
        <fullName evidence="3">Uncharacterized protein</fullName>
    </submittedName>
</protein>
<feature type="transmembrane region" description="Helical" evidence="2">
    <location>
        <begin position="6"/>
        <end position="26"/>
    </location>
</feature>
<gene>
    <name evidence="3" type="ORF">SAMN06295916_0774</name>
</gene>
<proteinExistence type="predicted"/>
<dbReference type="OrthoDB" id="9128779at2"/>
<sequence>MNANVILTLSIGFAVLGFLLLCICLFSPINKKVKLLLVIFTSAAYFISFDALKMTQGWATADSIPPKFVLLAAVIEEPVKDKTKGEIFVWLQELVDNKPQGEPRAFRFPYEKGLHSLFEDGMKKTRNGNSQIGSLEPLRGPKSNNWLRSGGDEPPKVKLGDLPAPQLPEK</sequence>
<dbReference type="Proteomes" id="UP000197215">
    <property type="component" value="Unassembled WGS sequence"/>
</dbReference>
<reference evidence="3 4" key="1">
    <citation type="submission" date="2017-06" db="EMBL/GenBank/DDBJ databases">
        <authorList>
            <person name="Kim H.J."/>
            <person name="Triplett B.A."/>
        </authorList>
    </citation>
    <scope>NUCLEOTIDE SEQUENCE [LARGE SCALE GENOMIC DNA]</scope>
    <source>
        <strain evidence="3 4">MWH-VicM1</strain>
    </source>
</reference>
<dbReference type="AlphaFoldDB" id="A0A212TAR6"/>
<feature type="transmembrane region" description="Helical" evidence="2">
    <location>
        <begin position="33"/>
        <end position="52"/>
    </location>
</feature>
<dbReference type="RefSeq" id="WP_088812645.1">
    <property type="nucleotide sequence ID" value="NZ_FYEX01000001.1"/>
</dbReference>
<dbReference type="EMBL" id="FYEX01000001">
    <property type="protein sequence ID" value="SNC62916.1"/>
    <property type="molecule type" value="Genomic_DNA"/>
</dbReference>
<evidence type="ECO:0000313" key="4">
    <source>
        <dbReference type="Proteomes" id="UP000197215"/>
    </source>
</evidence>
<evidence type="ECO:0000313" key="3">
    <source>
        <dbReference type="EMBL" id="SNC62916.1"/>
    </source>
</evidence>
<keyword evidence="2" id="KW-0812">Transmembrane</keyword>
<keyword evidence="2" id="KW-0472">Membrane</keyword>
<feature type="compositionally biased region" description="Basic and acidic residues" evidence="1">
    <location>
        <begin position="150"/>
        <end position="159"/>
    </location>
</feature>
<evidence type="ECO:0000256" key="2">
    <source>
        <dbReference type="SAM" id="Phobius"/>
    </source>
</evidence>
<feature type="region of interest" description="Disordered" evidence="1">
    <location>
        <begin position="126"/>
        <end position="170"/>
    </location>
</feature>
<keyword evidence="2" id="KW-1133">Transmembrane helix</keyword>
<evidence type="ECO:0000256" key="1">
    <source>
        <dbReference type="SAM" id="MobiDB-lite"/>
    </source>
</evidence>
<name>A0A212TAR6_9BURK</name>